<comment type="caution">
    <text evidence="2">The sequence shown here is derived from an EMBL/GenBank/DDBJ whole genome shotgun (WGS) entry which is preliminary data.</text>
</comment>
<gene>
    <name evidence="2" type="ORF">QFW77_04975</name>
</gene>
<dbReference type="RefSeq" id="WP_280573243.1">
    <property type="nucleotide sequence ID" value="NZ_JARXRM010000022.1"/>
</dbReference>
<protein>
    <recommendedName>
        <fullName evidence="4">HEAT repeat domain-containing protein</fullName>
    </recommendedName>
</protein>
<keyword evidence="1" id="KW-0472">Membrane</keyword>
<dbReference type="EMBL" id="JARXRM010000022">
    <property type="protein sequence ID" value="MDH5822344.1"/>
    <property type="molecule type" value="Genomic_DNA"/>
</dbReference>
<accession>A0ABT6J684</accession>
<sequence length="205" mass="23649">MTKRGLLAVYSIIYVLMIVGCMRFAGDNNEEEFREMEAISENVSEDFRKNPNEAKELYLEYWQSVILKADRSVADEVKMLVVARELMARDKQNYEKYYGYIESRLESDDLFVRSTAVDALSAAVGRESIDKLIHYAETATGETAIVALYALEHRLFHSKYDLDLEADYRYTERKLNGICLRRSRQLIAQFCDRLKAGRTLPDDGG</sequence>
<reference evidence="2 3" key="1">
    <citation type="submission" date="2023-04" db="EMBL/GenBank/DDBJ databases">
        <title>Luteimonas endophyticus RD2P54.</title>
        <authorList>
            <person name="Sun J.-Q."/>
        </authorList>
    </citation>
    <scope>NUCLEOTIDE SEQUENCE [LARGE SCALE GENOMIC DNA]</scope>
    <source>
        <strain evidence="2 3">RD2P54</strain>
    </source>
</reference>
<keyword evidence="3" id="KW-1185">Reference proteome</keyword>
<evidence type="ECO:0008006" key="4">
    <source>
        <dbReference type="Google" id="ProtNLM"/>
    </source>
</evidence>
<proteinExistence type="predicted"/>
<organism evidence="2 3">
    <name type="scientific">Luteimonas endophytica</name>
    <dbReference type="NCBI Taxonomy" id="3042023"/>
    <lineage>
        <taxon>Bacteria</taxon>
        <taxon>Pseudomonadati</taxon>
        <taxon>Pseudomonadota</taxon>
        <taxon>Gammaproteobacteria</taxon>
        <taxon>Lysobacterales</taxon>
        <taxon>Lysobacteraceae</taxon>
        <taxon>Luteimonas</taxon>
    </lineage>
</organism>
<evidence type="ECO:0000256" key="1">
    <source>
        <dbReference type="SAM" id="Phobius"/>
    </source>
</evidence>
<dbReference type="PROSITE" id="PS51257">
    <property type="entry name" value="PROKAR_LIPOPROTEIN"/>
    <property type="match status" value="1"/>
</dbReference>
<keyword evidence="1" id="KW-0812">Transmembrane</keyword>
<keyword evidence="1" id="KW-1133">Transmembrane helix</keyword>
<dbReference type="Proteomes" id="UP001156940">
    <property type="component" value="Unassembled WGS sequence"/>
</dbReference>
<name>A0ABT6J684_9GAMM</name>
<evidence type="ECO:0000313" key="2">
    <source>
        <dbReference type="EMBL" id="MDH5822344.1"/>
    </source>
</evidence>
<evidence type="ECO:0000313" key="3">
    <source>
        <dbReference type="Proteomes" id="UP001156940"/>
    </source>
</evidence>
<feature type="transmembrane region" description="Helical" evidence="1">
    <location>
        <begin position="6"/>
        <end position="26"/>
    </location>
</feature>